<organism evidence="2 3">
    <name type="scientific">Spirosoma oryzae</name>
    <dbReference type="NCBI Taxonomy" id="1469603"/>
    <lineage>
        <taxon>Bacteria</taxon>
        <taxon>Pseudomonadati</taxon>
        <taxon>Bacteroidota</taxon>
        <taxon>Cytophagia</taxon>
        <taxon>Cytophagales</taxon>
        <taxon>Cytophagaceae</taxon>
        <taxon>Spirosoma</taxon>
    </lineage>
</organism>
<dbReference type="GO" id="GO:0008235">
    <property type="term" value="F:metalloexopeptidase activity"/>
    <property type="evidence" value="ECO:0007669"/>
    <property type="project" value="InterPro"/>
</dbReference>
<accession>A0A2T0SKE8</accession>
<evidence type="ECO:0000313" key="3">
    <source>
        <dbReference type="Proteomes" id="UP000238375"/>
    </source>
</evidence>
<keyword evidence="3" id="KW-1185">Reference proteome</keyword>
<comment type="caution">
    <text evidence="2">The sequence shown here is derived from an EMBL/GenBank/DDBJ whole genome shotgun (WGS) entry which is preliminary data.</text>
</comment>
<feature type="domain" description="Peptidase M28" evidence="1">
    <location>
        <begin position="149"/>
        <end position="347"/>
    </location>
</feature>
<dbReference type="Pfam" id="PF04389">
    <property type="entry name" value="Peptidase_M28"/>
    <property type="match status" value="1"/>
</dbReference>
<evidence type="ECO:0000259" key="1">
    <source>
        <dbReference type="Pfam" id="PF04389"/>
    </source>
</evidence>
<dbReference type="EMBL" id="PVTE01000019">
    <property type="protein sequence ID" value="PRY33886.1"/>
    <property type="molecule type" value="Genomic_DNA"/>
</dbReference>
<dbReference type="InterPro" id="IPR007484">
    <property type="entry name" value="Peptidase_M28"/>
</dbReference>
<dbReference type="SUPFAM" id="SSF53187">
    <property type="entry name" value="Zn-dependent exopeptidases"/>
    <property type="match status" value="1"/>
</dbReference>
<name>A0A2T0SKE8_9BACT</name>
<dbReference type="GO" id="GO:0006508">
    <property type="term" value="P:proteolysis"/>
    <property type="evidence" value="ECO:0007669"/>
    <property type="project" value="InterPro"/>
</dbReference>
<dbReference type="InterPro" id="IPR045175">
    <property type="entry name" value="M28_fam"/>
</dbReference>
<dbReference type="PANTHER" id="PTHR12147:SF26">
    <property type="entry name" value="PEPTIDASE M28 DOMAIN-CONTAINING PROTEIN"/>
    <property type="match status" value="1"/>
</dbReference>
<protein>
    <submittedName>
        <fullName evidence="2">Peptidase M28-like protein</fullName>
    </submittedName>
</protein>
<dbReference type="Proteomes" id="UP000238375">
    <property type="component" value="Unassembled WGS sequence"/>
</dbReference>
<dbReference type="PANTHER" id="PTHR12147">
    <property type="entry name" value="METALLOPEPTIDASE M28 FAMILY MEMBER"/>
    <property type="match status" value="1"/>
</dbReference>
<proteinExistence type="predicted"/>
<dbReference type="RefSeq" id="WP_170108747.1">
    <property type="nucleotide sequence ID" value="NZ_PVTE01000019.1"/>
</dbReference>
<dbReference type="Gene3D" id="3.40.630.10">
    <property type="entry name" value="Zn peptidases"/>
    <property type="match status" value="1"/>
</dbReference>
<sequence length="357" mass="39070">MPCFVGRFLWLVLCSLVVDLPTCLSQPVVRELVVSDSLLRAHVYNLAADSLQGRRTGTIGQRRAAAYCQRALRASHLTPVFKLDSVRTSYRQTFPIVFTNVATFGSLPGNSTSYRQAELADGPLSHQDSSRALFGINLGGLLPGLDLKKEIIVVSAHYDHVGASGGLVYHGADDNASGTAAVLGVAAVFDSLARKGLRSRRTVLFVLFSGEEDGLLGSAYFVAHPPASLTQFVCALNADMVGRVDDDHKRAPDYCYVLTDANGSSLKKTVEQVNAQTVQLILNRGGYNTDDDPEQFFRRSDQYSFARLGIPVLFFTNGSHSDYHRPTDTAKRIRYDVLRKRATLLFQTVWALANPAP</sequence>
<reference evidence="2 3" key="1">
    <citation type="submission" date="2018-03" db="EMBL/GenBank/DDBJ databases">
        <title>Genomic Encyclopedia of Archaeal and Bacterial Type Strains, Phase II (KMG-II): from individual species to whole genera.</title>
        <authorList>
            <person name="Goeker M."/>
        </authorList>
    </citation>
    <scope>NUCLEOTIDE SEQUENCE [LARGE SCALE GENOMIC DNA]</scope>
    <source>
        <strain evidence="2 3">DSM 28354</strain>
    </source>
</reference>
<gene>
    <name evidence="2" type="ORF">CLV58_11936</name>
</gene>
<evidence type="ECO:0000313" key="2">
    <source>
        <dbReference type="EMBL" id="PRY33886.1"/>
    </source>
</evidence>
<dbReference type="AlphaFoldDB" id="A0A2T0SKE8"/>